<evidence type="ECO:0000256" key="9">
    <source>
        <dbReference type="PIRSR" id="PIRSR036421-3"/>
    </source>
</evidence>
<keyword evidence="5 7" id="KW-0378">Hydrolase</keyword>
<feature type="site" description="Transition state stabilizer; via amide nitrogen" evidence="9">
    <location>
        <position position="966"/>
    </location>
</feature>
<dbReference type="SMART" id="SM00245">
    <property type="entry name" value="TSPc"/>
    <property type="match status" value="1"/>
</dbReference>
<dbReference type="AlphaFoldDB" id="Q02BJ0"/>
<feature type="compositionally biased region" description="Basic and acidic residues" evidence="10">
    <location>
        <begin position="1030"/>
        <end position="1047"/>
    </location>
</feature>
<feature type="active site" description="Nucleophile" evidence="8">
    <location>
        <position position="965"/>
    </location>
</feature>
<evidence type="ECO:0000256" key="4">
    <source>
        <dbReference type="ARBA" id="ARBA00022670"/>
    </source>
</evidence>
<evidence type="ECO:0000256" key="11">
    <source>
        <dbReference type="SAM" id="SignalP"/>
    </source>
</evidence>
<dbReference type="InterPro" id="IPR036034">
    <property type="entry name" value="PDZ_sf"/>
</dbReference>
<dbReference type="PANTHER" id="PTHR43253">
    <property type="entry name" value="TRICORN PROTEASE HOMOLOG 2-RELATED"/>
    <property type="match status" value="1"/>
</dbReference>
<dbReference type="Pfam" id="PF26549">
    <property type="entry name" value="Tricorn_N"/>
    <property type="match status" value="1"/>
</dbReference>
<dbReference type="InterPro" id="IPR028204">
    <property type="entry name" value="Tricorn_C1"/>
</dbReference>
<evidence type="ECO:0000256" key="7">
    <source>
        <dbReference type="PIRNR" id="PIRNR036421"/>
    </source>
</evidence>
<comment type="function">
    <text evidence="7">Degrades oligopeptides.</text>
</comment>
<dbReference type="Gene3D" id="2.120.10.60">
    <property type="entry name" value="Tricorn protease N-terminal domain"/>
    <property type="match status" value="2"/>
</dbReference>
<dbReference type="GO" id="GO:0008236">
    <property type="term" value="F:serine-type peptidase activity"/>
    <property type="evidence" value="ECO:0007669"/>
    <property type="project" value="UniProtKB-UniRule"/>
</dbReference>
<dbReference type="Gene3D" id="2.120.10.30">
    <property type="entry name" value="TolB, C-terminal domain"/>
    <property type="match status" value="2"/>
</dbReference>
<dbReference type="InterPro" id="IPR005151">
    <property type="entry name" value="Tail-specific_protease"/>
</dbReference>
<dbReference type="EC" id="3.4.21.-" evidence="7"/>
<dbReference type="OrthoDB" id="9812068at2"/>
<feature type="region of interest" description="Disordered" evidence="10">
    <location>
        <begin position="539"/>
        <end position="559"/>
    </location>
</feature>
<reference evidence="13" key="1">
    <citation type="submission" date="2006-10" db="EMBL/GenBank/DDBJ databases">
        <title>Complete sequence of Solibacter usitatus Ellin6076.</title>
        <authorList>
            <consortium name="US DOE Joint Genome Institute"/>
            <person name="Copeland A."/>
            <person name="Lucas S."/>
            <person name="Lapidus A."/>
            <person name="Barry K."/>
            <person name="Detter J.C."/>
            <person name="Glavina del Rio T."/>
            <person name="Hammon N."/>
            <person name="Israni S."/>
            <person name="Dalin E."/>
            <person name="Tice H."/>
            <person name="Pitluck S."/>
            <person name="Thompson L.S."/>
            <person name="Brettin T."/>
            <person name="Bruce D."/>
            <person name="Han C."/>
            <person name="Tapia R."/>
            <person name="Gilna P."/>
            <person name="Schmutz J."/>
            <person name="Larimer F."/>
            <person name="Land M."/>
            <person name="Hauser L."/>
            <person name="Kyrpides N."/>
            <person name="Mikhailova N."/>
            <person name="Janssen P.H."/>
            <person name="Kuske C.R."/>
            <person name="Richardson P."/>
        </authorList>
    </citation>
    <scope>NUCLEOTIDE SEQUENCE</scope>
    <source>
        <strain evidence="13">Ellin6076</strain>
    </source>
</reference>
<feature type="compositionally biased region" description="Low complexity" evidence="10">
    <location>
        <begin position="549"/>
        <end position="559"/>
    </location>
</feature>
<evidence type="ECO:0000256" key="10">
    <source>
        <dbReference type="SAM" id="MobiDB-lite"/>
    </source>
</evidence>
<keyword evidence="11" id="KW-0732">Signal</keyword>
<dbReference type="InterPro" id="IPR001478">
    <property type="entry name" value="PDZ"/>
</dbReference>
<evidence type="ECO:0000256" key="2">
    <source>
        <dbReference type="ARBA" id="ARBA00008524"/>
    </source>
</evidence>
<feature type="domain" description="PDZ" evidence="12">
    <location>
        <begin position="757"/>
        <end position="810"/>
    </location>
</feature>
<dbReference type="InterPro" id="IPR011042">
    <property type="entry name" value="6-blade_b-propeller_TolB-like"/>
</dbReference>
<dbReference type="Gene3D" id="3.90.226.10">
    <property type="entry name" value="2-enoyl-CoA Hydratase, Chain A, domain 1"/>
    <property type="match status" value="1"/>
</dbReference>
<dbReference type="InterPro" id="IPR029045">
    <property type="entry name" value="ClpP/crotonase-like_dom_sf"/>
</dbReference>
<dbReference type="InterPro" id="IPR012393">
    <property type="entry name" value="Tricorn_protease"/>
</dbReference>
<dbReference type="Pfam" id="PF26550">
    <property type="entry name" value="Tricorn_2nd"/>
    <property type="match status" value="1"/>
</dbReference>
<keyword evidence="4 7" id="KW-0645">Protease</keyword>
<dbReference type="SUPFAM" id="SSF69304">
    <property type="entry name" value="Tricorn protease N-terminal domain"/>
    <property type="match status" value="2"/>
</dbReference>
<feature type="region of interest" description="Disordered" evidence="10">
    <location>
        <begin position="1027"/>
        <end position="1047"/>
    </location>
</feature>
<dbReference type="SUPFAM" id="SSF50156">
    <property type="entry name" value="PDZ domain-like"/>
    <property type="match status" value="1"/>
</dbReference>
<evidence type="ECO:0000256" key="6">
    <source>
        <dbReference type="ARBA" id="ARBA00022825"/>
    </source>
</evidence>
<proteinExistence type="inferred from homology"/>
<feature type="active site" description="Charge relay system" evidence="8">
    <location>
        <position position="1021"/>
    </location>
</feature>
<sequence length="1059" mass="116043" precursor="true">MNKLCPIAASVLFLFPALAQKSVPYFTEPSVSPNRAEVAFVSGGDIWTSPLSGGEARLLVSHPANETRPMYSPDGTRLAFVSNRTGNGDIYVLELGSGALKRITFDDSAEQLDAWSRDGKYLYFSSTAQDVAGMNDIYRVSAEGGTPVAVSADRYVNEFFSAPSPDGKSLAFTARGNTSGQWWRHGHSHLDESEIWLAAWAGGAKYEKLAAGDFKCLWPMWSADGARVYYMSDQGGAENLWEKPVHGGTAKEITQFHDGRLLWPSISYDGKTIVFERDFSVWKLDTATGKAAPIEITRRGAPGTPEVTHLSFNNQFRDLVLAPDGRKLAFTVHGEVFAGGAREGGGALRMTHTAANETQIAWSPDSRRAVYVSDRDGGYRLYAYDFSTSAETRLTSEAGDETAPVWSGDGKLLAFVRDAKQLCVYDTAAKQVRVLTSGRFPRPPFGSNRFYAWSPDSKWIAYFDIGARGFRNVYVVPVAGGEPRQISFLSNTNGGSVVWSPDGTYILFDTSQRTENNNIARIDLILKAPPFREDRFRDLFRDPSPTRGAEAARPAQAERAPAKPVQIVFEGIRNRLSMLQTGLDARIHQISPDGKLLLLTASAARQQNFYTWSLDELATEPPVAKQVTSTASIKTGGQFSPDGKEIYYLEQGRITIATLDTRLSRTLAVTAEMDVDFEHEKSEVFAQAWTYLNDNFFDPRFNGADWKGVREHFAPHVEGARTPDELRRVLSLMLGELNASHMGIAAPVAGAGDGPPRGTVDKLGLRFDGAEYERSGKLRVSDVLPLGPAAVAGGIQVGDDLVAVDGAEISPRTNLDQLLEYKINTRVVLAVYGPAGKREVAVRPVSTTAEKELVYRQWVDKQREYVTKVSGGRLGYVHIRDMSAQALEQLYLDLDTENQARDGVVVDVRNNNGGFVNVYAIDVLARQSYLKMSDRDEPAVAARQVLGQRSLERPTILVTNRHSLSDAEDFTEGYRALKLGKVVGEPTAGWIIYTSNTALIDGSSLRLPGTRVTTADGAAMEMNPRPVDIAVDKPVGESGRDSQLDAASKELLRQLGAKK</sequence>
<comment type="subcellular location">
    <subcellularLocation>
        <location evidence="1 7">Cytoplasm</location>
    </subcellularLocation>
</comment>
<dbReference type="HOGENOM" id="CLU_005503_0_0_0"/>
<dbReference type="InParanoid" id="Q02BJ0"/>
<protein>
    <recommendedName>
        <fullName evidence="7">Tricorn protease homolog</fullName>
        <ecNumber evidence="7">3.4.21.-</ecNumber>
    </recommendedName>
</protein>
<keyword evidence="6 7" id="KW-0720">Serine protease</keyword>
<dbReference type="SMART" id="SM00228">
    <property type="entry name" value="PDZ"/>
    <property type="match status" value="1"/>
</dbReference>
<feature type="chain" id="PRO_5004163559" description="Tricorn protease homolog" evidence="11">
    <location>
        <begin position="20"/>
        <end position="1059"/>
    </location>
</feature>
<comment type="similarity">
    <text evidence="2 7">Belongs to the peptidase S41B family.</text>
</comment>
<evidence type="ECO:0000256" key="3">
    <source>
        <dbReference type="ARBA" id="ARBA00022490"/>
    </source>
</evidence>
<dbReference type="STRING" id="234267.Acid_0570"/>
<evidence type="ECO:0000256" key="8">
    <source>
        <dbReference type="PIRSR" id="PIRSR036421-1"/>
    </source>
</evidence>
<dbReference type="GO" id="GO:0006508">
    <property type="term" value="P:proteolysis"/>
    <property type="evidence" value="ECO:0007669"/>
    <property type="project" value="UniProtKB-UniRule"/>
</dbReference>
<dbReference type="EMBL" id="CP000473">
    <property type="protein sequence ID" value="ABJ81576.1"/>
    <property type="molecule type" value="Genomic_DNA"/>
</dbReference>
<dbReference type="Gene3D" id="2.30.42.10">
    <property type="match status" value="1"/>
</dbReference>
<name>Q02BJ0_SOLUE</name>
<dbReference type="PROSITE" id="PS50106">
    <property type="entry name" value="PDZ"/>
    <property type="match status" value="1"/>
</dbReference>
<gene>
    <name evidence="13" type="ordered locus">Acid_0570</name>
</gene>
<accession>Q02BJ0</accession>
<organism evidence="13">
    <name type="scientific">Solibacter usitatus (strain Ellin6076)</name>
    <dbReference type="NCBI Taxonomy" id="234267"/>
    <lineage>
        <taxon>Bacteria</taxon>
        <taxon>Pseudomonadati</taxon>
        <taxon>Acidobacteriota</taxon>
        <taxon>Terriglobia</taxon>
        <taxon>Bryobacterales</taxon>
        <taxon>Solibacteraceae</taxon>
        <taxon>Candidatus Solibacter</taxon>
    </lineage>
</organism>
<evidence type="ECO:0000256" key="5">
    <source>
        <dbReference type="ARBA" id="ARBA00022801"/>
    </source>
</evidence>
<dbReference type="Pfam" id="PF14684">
    <property type="entry name" value="Tricorn_C1"/>
    <property type="match status" value="1"/>
</dbReference>
<dbReference type="KEGG" id="sus:Acid_0570"/>
<evidence type="ECO:0000256" key="1">
    <source>
        <dbReference type="ARBA" id="ARBA00004496"/>
    </source>
</evidence>
<feature type="active site" description="Charge relay system" evidence="8">
    <location>
        <position position="741"/>
    </location>
</feature>
<dbReference type="CDD" id="cd07562">
    <property type="entry name" value="Peptidase_S41_TRI"/>
    <property type="match status" value="1"/>
</dbReference>
<dbReference type="GO" id="GO:0005737">
    <property type="term" value="C:cytoplasm"/>
    <property type="evidence" value="ECO:0007669"/>
    <property type="project" value="UniProtKB-SubCell"/>
</dbReference>
<dbReference type="PIRSF" id="PIRSF036421">
    <property type="entry name" value="Tricorn_protease"/>
    <property type="match status" value="1"/>
</dbReference>
<dbReference type="SUPFAM" id="SSF82171">
    <property type="entry name" value="DPP6 N-terminal domain-like"/>
    <property type="match status" value="1"/>
</dbReference>
<dbReference type="SUPFAM" id="SSF52096">
    <property type="entry name" value="ClpP/crotonase"/>
    <property type="match status" value="1"/>
</dbReference>
<dbReference type="Pfam" id="PF03572">
    <property type="entry name" value="Peptidase_S41"/>
    <property type="match status" value="1"/>
</dbReference>
<dbReference type="eggNOG" id="COG4946">
    <property type="taxonomic scope" value="Bacteria"/>
</dbReference>
<dbReference type="PANTHER" id="PTHR43253:SF1">
    <property type="entry name" value="TRICORN PROTEASE HOMOLOG 2-RELATED"/>
    <property type="match status" value="1"/>
</dbReference>
<dbReference type="eggNOG" id="COG0793">
    <property type="taxonomic scope" value="Bacteria"/>
</dbReference>
<dbReference type="Gene3D" id="3.30.750.44">
    <property type="match status" value="1"/>
</dbReference>
<evidence type="ECO:0000313" key="13">
    <source>
        <dbReference type="EMBL" id="ABJ81576.1"/>
    </source>
</evidence>
<keyword evidence="3 7" id="KW-0963">Cytoplasm</keyword>
<evidence type="ECO:0000259" key="12">
    <source>
        <dbReference type="PROSITE" id="PS50106"/>
    </source>
</evidence>
<dbReference type="Pfam" id="PF00595">
    <property type="entry name" value="PDZ"/>
    <property type="match status" value="1"/>
</dbReference>
<feature type="signal peptide" evidence="11">
    <location>
        <begin position="1"/>
        <end position="19"/>
    </location>
</feature>